<dbReference type="OrthoDB" id="2312786at2"/>
<keyword evidence="2" id="KW-1185">Reference proteome</keyword>
<proteinExistence type="predicted"/>
<accession>A0A0R2LG85</accession>
<dbReference type="STRING" id="993692.IV57_GL001013"/>
<reference evidence="1 2" key="1">
    <citation type="journal article" date="2015" name="Genome Announc.">
        <title>Expanding the biotechnology potential of lactobacilli through comparative genomics of 213 strains and associated genera.</title>
        <authorList>
            <person name="Sun Z."/>
            <person name="Harris H.M."/>
            <person name="McCann A."/>
            <person name="Guo C."/>
            <person name="Argimon S."/>
            <person name="Zhang W."/>
            <person name="Yang X."/>
            <person name="Jeffery I.B."/>
            <person name="Cooney J.C."/>
            <person name="Kagawa T.F."/>
            <person name="Liu W."/>
            <person name="Song Y."/>
            <person name="Salvetti E."/>
            <person name="Wrobel A."/>
            <person name="Rasinkangas P."/>
            <person name="Parkhill J."/>
            <person name="Rea M.C."/>
            <person name="O'Sullivan O."/>
            <person name="Ritari J."/>
            <person name="Douillard F.P."/>
            <person name="Paul Ross R."/>
            <person name="Yang R."/>
            <person name="Briner A.E."/>
            <person name="Felis G.E."/>
            <person name="de Vos W.M."/>
            <person name="Barrangou R."/>
            <person name="Klaenhammer T.R."/>
            <person name="Caufield P.W."/>
            <person name="Cui Y."/>
            <person name="Zhang H."/>
            <person name="O'Toole P.W."/>
        </authorList>
    </citation>
    <scope>NUCLEOTIDE SEQUENCE [LARGE SCALE GENOMIC DNA]</scope>
    <source>
        <strain evidence="1 2">DSM 24716</strain>
    </source>
</reference>
<organism evidence="1 2">
    <name type="scientific">Companilactobacillus kimchiensis</name>
    <dbReference type="NCBI Taxonomy" id="993692"/>
    <lineage>
        <taxon>Bacteria</taxon>
        <taxon>Bacillati</taxon>
        <taxon>Bacillota</taxon>
        <taxon>Bacilli</taxon>
        <taxon>Lactobacillales</taxon>
        <taxon>Lactobacillaceae</taxon>
        <taxon>Companilactobacillus</taxon>
    </lineage>
</organism>
<evidence type="ECO:0000313" key="1">
    <source>
        <dbReference type="EMBL" id="KRO00577.1"/>
    </source>
</evidence>
<protein>
    <submittedName>
        <fullName evidence="1">Uncharacterized protein</fullName>
    </submittedName>
</protein>
<gene>
    <name evidence="1" type="ORF">IV57_GL001013</name>
</gene>
<dbReference type="Proteomes" id="UP000051006">
    <property type="component" value="Unassembled WGS sequence"/>
</dbReference>
<evidence type="ECO:0000313" key="2">
    <source>
        <dbReference type="Proteomes" id="UP000051006"/>
    </source>
</evidence>
<dbReference type="AlphaFoldDB" id="A0A0R2LG85"/>
<sequence length="131" mass="14980">MIVTLFCINLYLKKLCLDILANELWRYPMGKDYSNEVFSLIDEMYEDVKNKSNDPDILRVLLKAAKAFNKGMYPPIVAAKTVNGITIQILLKKPQLGDLFGKDYNRLTMIAREGGYKWGPTGIGDLRIQFE</sequence>
<dbReference type="PATRIC" id="fig|993692.3.peg.1027"/>
<dbReference type="EMBL" id="JQCF01000002">
    <property type="protein sequence ID" value="KRO00577.1"/>
    <property type="molecule type" value="Genomic_DNA"/>
</dbReference>
<comment type="caution">
    <text evidence="1">The sequence shown here is derived from an EMBL/GenBank/DDBJ whole genome shotgun (WGS) entry which is preliminary data.</text>
</comment>
<name>A0A0R2LG85_9LACO</name>